<evidence type="ECO:0000256" key="1">
    <source>
        <dbReference type="SAM" id="MobiDB-lite"/>
    </source>
</evidence>
<evidence type="ECO:0000313" key="2">
    <source>
        <dbReference type="EMBL" id="CCX33534.1"/>
    </source>
</evidence>
<sequence length="183" mass="20036">MVDSTTSSEFPRGRPGDGVGFRQPNSGPFNFESSIRLPIDLPAPLLALGPGQTPNRKNNGPSGSGGLPQLPGATWPKLCVLRRLPVLPDFSWVVLLRRALSMPPWRGCRILPDNSGPFNYEITNHQFSSHVNYNRPTQSPLSSRLSEFILGRVASHQRTKMLRVSAARGSEPKSYLGSLPPLL</sequence>
<proteinExistence type="predicted"/>
<reference evidence="2 3" key="1">
    <citation type="journal article" date="2013" name="PLoS Genet.">
        <title>The genome and development-dependent transcriptomes of Pyronema confluens: a window into fungal evolution.</title>
        <authorList>
            <person name="Traeger S."/>
            <person name="Altegoer F."/>
            <person name="Freitag M."/>
            <person name="Gabaldon T."/>
            <person name="Kempken F."/>
            <person name="Kumar A."/>
            <person name="Marcet-Houben M."/>
            <person name="Poggeler S."/>
            <person name="Stajich J.E."/>
            <person name="Nowrousian M."/>
        </authorList>
    </citation>
    <scope>NUCLEOTIDE SEQUENCE [LARGE SCALE GENOMIC DNA]</scope>
    <source>
        <strain evidence="3">CBS 100304</strain>
        <tissue evidence="2">Vegetative mycelium</tissue>
    </source>
</reference>
<name>U4LN14_PYROM</name>
<dbReference type="AlphaFoldDB" id="U4LN14"/>
<dbReference type="EMBL" id="HF936132">
    <property type="protein sequence ID" value="CCX33534.1"/>
    <property type="molecule type" value="Genomic_DNA"/>
</dbReference>
<dbReference type="Proteomes" id="UP000018144">
    <property type="component" value="Unassembled WGS sequence"/>
</dbReference>
<keyword evidence="3" id="KW-1185">Reference proteome</keyword>
<feature type="region of interest" description="Disordered" evidence="1">
    <location>
        <begin position="1"/>
        <end position="25"/>
    </location>
</feature>
<organism evidence="2 3">
    <name type="scientific">Pyronema omphalodes (strain CBS 100304)</name>
    <name type="common">Pyronema confluens</name>
    <dbReference type="NCBI Taxonomy" id="1076935"/>
    <lineage>
        <taxon>Eukaryota</taxon>
        <taxon>Fungi</taxon>
        <taxon>Dikarya</taxon>
        <taxon>Ascomycota</taxon>
        <taxon>Pezizomycotina</taxon>
        <taxon>Pezizomycetes</taxon>
        <taxon>Pezizales</taxon>
        <taxon>Pyronemataceae</taxon>
        <taxon>Pyronema</taxon>
    </lineage>
</organism>
<protein>
    <submittedName>
        <fullName evidence="2">Uncharacterized protein</fullName>
    </submittedName>
</protein>
<gene>
    <name evidence="2" type="ORF">PCON_01376</name>
</gene>
<accession>U4LN14</accession>
<feature type="region of interest" description="Disordered" evidence="1">
    <location>
        <begin position="46"/>
        <end position="69"/>
    </location>
</feature>
<evidence type="ECO:0000313" key="3">
    <source>
        <dbReference type="Proteomes" id="UP000018144"/>
    </source>
</evidence>